<evidence type="ECO:0008006" key="4">
    <source>
        <dbReference type="Google" id="ProtNLM"/>
    </source>
</evidence>
<dbReference type="EMBL" id="JBHSGU010000009">
    <property type="protein sequence ID" value="MFC4701310.1"/>
    <property type="molecule type" value="Genomic_DNA"/>
</dbReference>
<evidence type="ECO:0000313" key="2">
    <source>
        <dbReference type="EMBL" id="MFC4701310.1"/>
    </source>
</evidence>
<gene>
    <name evidence="2" type="ORF">ACFO4O_14160</name>
</gene>
<evidence type="ECO:0000256" key="1">
    <source>
        <dbReference type="SAM" id="MobiDB-lite"/>
    </source>
</evidence>
<feature type="compositionally biased region" description="Polar residues" evidence="1">
    <location>
        <begin position="289"/>
        <end position="300"/>
    </location>
</feature>
<organism evidence="2 3">
    <name type="scientific">Glaciecola siphonariae</name>
    <dbReference type="NCBI Taxonomy" id="521012"/>
    <lineage>
        <taxon>Bacteria</taxon>
        <taxon>Pseudomonadati</taxon>
        <taxon>Pseudomonadota</taxon>
        <taxon>Gammaproteobacteria</taxon>
        <taxon>Alteromonadales</taxon>
        <taxon>Alteromonadaceae</taxon>
        <taxon>Glaciecola</taxon>
    </lineage>
</organism>
<proteinExistence type="predicted"/>
<feature type="region of interest" description="Disordered" evidence="1">
    <location>
        <begin position="282"/>
        <end position="315"/>
    </location>
</feature>
<reference evidence="3" key="1">
    <citation type="journal article" date="2019" name="Int. J. Syst. Evol. Microbiol.">
        <title>The Global Catalogue of Microorganisms (GCM) 10K type strain sequencing project: providing services to taxonomists for standard genome sequencing and annotation.</title>
        <authorList>
            <consortium name="The Broad Institute Genomics Platform"/>
            <consortium name="The Broad Institute Genome Sequencing Center for Infectious Disease"/>
            <person name="Wu L."/>
            <person name="Ma J."/>
        </authorList>
    </citation>
    <scope>NUCLEOTIDE SEQUENCE [LARGE SCALE GENOMIC DNA]</scope>
    <source>
        <strain evidence="3">KACC 12507</strain>
    </source>
</reference>
<dbReference type="Proteomes" id="UP001595897">
    <property type="component" value="Unassembled WGS sequence"/>
</dbReference>
<dbReference type="RefSeq" id="WP_382409674.1">
    <property type="nucleotide sequence ID" value="NZ_JBHSGU010000009.1"/>
</dbReference>
<evidence type="ECO:0000313" key="3">
    <source>
        <dbReference type="Proteomes" id="UP001595897"/>
    </source>
</evidence>
<dbReference type="SUPFAM" id="SSF53850">
    <property type="entry name" value="Periplasmic binding protein-like II"/>
    <property type="match status" value="1"/>
</dbReference>
<name>A0ABV9LYD0_9ALTE</name>
<protein>
    <recommendedName>
        <fullName evidence="4">Solute-binding protein family 3/N-terminal domain-containing protein</fullName>
    </recommendedName>
</protein>
<feature type="compositionally biased region" description="Low complexity" evidence="1">
    <location>
        <begin position="301"/>
        <end position="315"/>
    </location>
</feature>
<sequence>MRIFVFTLLMSSFVGNALSQSQRVVLWKRNYDAAYMHAAVSNILALSEDKFGKVELISSVKTEQGRAFANTANGAEIDIFIGAINTDREARATPLFVPIDRGLLGIRLCLVHAKTPPFSNIQSVDDLRKQNIIFGFGSHWPDKTVFVREGLQTVSSPVYESLFNMLIGNRFDCFARSLPEIGLEIDQRRHLPLKVESHLALIYPSAEFMFVNNSNIDLQERLKYGLARAIENGSFFRIFDQHHQKTIEKHQLESRRNIYLENTDISEKALNAIMQYGLEGLHGERTQDKNTNTDGTTGIDSQGQSSQNSQSSSAH</sequence>
<accession>A0ABV9LYD0</accession>
<comment type="caution">
    <text evidence="2">The sequence shown here is derived from an EMBL/GenBank/DDBJ whole genome shotgun (WGS) entry which is preliminary data.</text>
</comment>
<keyword evidence="3" id="KW-1185">Reference proteome</keyword>